<dbReference type="InterPro" id="IPR002933">
    <property type="entry name" value="Peptidase_M20"/>
</dbReference>
<feature type="binding site" evidence="2">
    <location>
        <position position="135"/>
    </location>
    <ligand>
        <name>Mn(2+)</name>
        <dbReference type="ChEBI" id="CHEBI:29035"/>
        <label>2</label>
    </ligand>
</feature>
<evidence type="ECO:0000256" key="2">
    <source>
        <dbReference type="PIRSR" id="PIRSR005962-1"/>
    </source>
</evidence>
<dbReference type="Proteomes" id="UP000011134">
    <property type="component" value="Unassembled WGS sequence"/>
</dbReference>
<feature type="binding site" evidence="2">
    <location>
        <position position="161"/>
    </location>
    <ligand>
        <name>Mn(2+)</name>
        <dbReference type="ChEBI" id="CHEBI:29035"/>
        <label>2</label>
    </ligand>
</feature>
<dbReference type="PANTHER" id="PTHR11014:SF169">
    <property type="entry name" value="CLAN MH, FAMILY M20, PEPTIDASE T-LIKE METALLOPEPTIDASE"/>
    <property type="match status" value="1"/>
</dbReference>
<keyword evidence="5" id="KW-1185">Reference proteome</keyword>
<dbReference type="InterPro" id="IPR036264">
    <property type="entry name" value="Bact_exopeptidase_dim_dom"/>
</dbReference>
<dbReference type="RefSeq" id="WP_007463695.1">
    <property type="nucleotide sequence ID" value="NZ_AMZO01000006.1"/>
</dbReference>
<dbReference type="Pfam" id="PF07687">
    <property type="entry name" value="M20_dimer"/>
    <property type="match status" value="1"/>
</dbReference>
<keyword evidence="1" id="KW-0378">Hydrolase</keyword>
<dbReference type="OrthoDB" id="9777385at2"/>
<comment type="caution">
    <text evidence="4">The sequence shown here is derived from an EMBL/GenBank/DDBJ whole genome shotgun (WGS) entry which is preliminary data.</text>
</comment>
<dbReference type="InterPro" id="IPR017439">
    <property type="entry name" value="Amidohydrolase"/>
</dbReference>
<dbReference type="GO" id="GO:0046872">
    <property type="term" value="F:metal ion binding"/>
    <property type="evidence" value="ECO:0007669"/>
    <property type="project" value="UniProtKB-KW"/>
</dbReference>
<gene>
    <name evidence="4" type="ORF">C942_04454</name>
</gene>
<reference evidence="4 5" key="1">
    <citation type="submission" date="2012-12" db="EMBL/GenBank/DDBJ databases">
        <title>Genome Assembly of Photobacterium sp. AK15.</title>
        <authorList>
            <person name="Khatri I."/>
            <person name="Vaidya B."/>
            <person name="Srinivas T.N.R."/>
            <person name="Subramanian S."/>
            <person name="Pinnaka A."/>
        </authorList>
    </citation>
    <scope>NUCLEOTIDE SEQUENCE [LARGE SCALE GENOMIC DNA]</scope>
    <source>
        <strain evidence="4 5">AK15</strain>
    </source>
</reference>
<name>L8JD58_9GAMM</name>
<feature type="binding site" evidence="2">
    <location>
        <position position="100"/>
    </location>
    <ligand>
        <name>Mn(2+)</name>
        <dbReference type="ChEBI" id="CHEBI:29035"/>
        <label>2</label>
    </ligand>
</feature>
<dbReference type="SUPFAM" id="SSF53187">
    <property type="entry name" value="Zn-dependent exopeptidases"/>
    <property type="match status" value="1"/>
</dbReference>
<proteinExistence type="predicted"/>
<evidence type="ECO:0000259" key="3">
    <source>
        <dbReference type="Pfam" id="PF07687"/>
    </source>
</evidence>
<dbReference type="InterPro" id="IPR011650">
    <property type="entry name" value="Peptidase_M20_dimer"/>
</dbReference>
<feature type="domain" description="Peptidase M20 dimerisation" evidence="3">
    <location>
        <begin position="183"/>
        <end position="270"/>
    </location>
</feature>
<dbReference type="Gene3D" id="3.40.630.10">
    <property type="entry name" value="Zn peptidases"/>
    <property type="match status" value="1"/>
</dbReference>
<accession>L8JD58</accession>
<sequence>MDKVSEHPQQFDATHFRHHLHQHPELSLHEADTSALITKQLHTFGLEPKTAIGGHGIVCTIDSGNPGVTTLFRADFDALPIHEKNNHSHCSKHDGVMHACGHDGHTASLMAVAEQLSLHPPASGKVLLLFQPAEEIGTGAASMLDNSWLSEQNIDQVFAYHNLPGYPLNSVIIKPGTFACASTGVTIELEGKTSHAARPENGISPTTAMLEIIRHLQAMPERHTEAFTLVTVIHATLGEEAFGTSPGYAKILATLRSDNNNVFNNMKQDLCETVSAISAKEGLECGVSWQESFNAVVNATEPYEIVCQQAEHIGLDIENIDAPMRWSEDVAEFLLKWPGALFCLGSGEDHPELHNPDYDFPDELIATASKLFLSIIRRLHGE</sequence>
<dbReference type="EMBL" id="AMZO01000006">
    <property type="protein sequence ID" value="ELR66756.1"/>
    <property type="molecule type" value="Genomic_DNA"/>
</dbReference>
<evidence type="ECO:0000313" key="4">
    <source>
        <dbReference type="EMBL" id="ELR66756.1"/>
    </source>
</evidence>
<comment type="cofactor">
    <cofactor evidence="2">
        <name>Mn(2+)</name>
        <dbReference type="ChEBI" id="CHEBI:29035"/>
    </cofactor>
    <text evidence="2">The Mn(2+) ion enhances activity.</text>
</comment>
<protein>
    <recommendedName>
        <fullName evidence="3">Peptidase M20 dimerisation domain-containing protein</fullName>
    </recommendedName>
</protein>
<organism evidence="4 5">
    <name type="scientific">Photobacterium marinum</name>
    <dbReference type="NCBI Taxonomy" id="1056511"/>
    <lineage>
        <taxon>Bacteria</taxon>
        <taxon>Pseudomonadati</taxon>
        <taxon>Pseudomonadota</taxon>
        <taxon>Gammaproteobacteria</taxon>
        <taxon>Vibrionales</taxon>
        <taxon>Vibrionaceae</taxon>
        <taxon>Photobacterium</taxon>
    </lineage>
</organism>
<keyword evidence="2" id="KW-0479">Metal-binding</keyword>
<dbReference type="Gene3D" id="3.30.70.360">
    <property type="match status" value="1"/>
</dbReference>
<feature type="binding site" evidence="2">
    <location>
        <position position="102"/>
    </location>
    <ligand>
        <name>Mn(2+)</name>
        <dbReference type="ChEBI" id="CHEBI:29035"/>
        <label>2</label>
    </ligand>
</feature>
<evidence type="ECO:0000313" key="5">
    <source>
        <dbReference type="Proteomes" id="UP000011134"/>
    </source>
</evidence>
<dbReference type="AlphaFoldDB" id="L8JD58"/>
<keyword evidence="2" id="KW-0464">Manganese</keyword>
<dbReference type="PATRIC" id="fig|1056511.3.peg.1283"/>
<dbReference type="PANTHER" id="PTHR11014">
    <property type="entry name" value="PEPTIDASE M20 FAMILY MEMBER"/>
    <property type="match status" value="1"/>
</dbReference>
<feature type="binding site" evidence="2">
    <location>
        <position position="354"/>
    </location>
    <ligand>
        <name>Mn(2+)</name>
        <dbReference type="ChEBI" id="CHEBI:29035"/>
        <label>2</label>
    </ligand>
</feature>
<dbReference type="SUPFAM" id="SSF55031">
    <property type="entry name" value="Bacterial exopeptidase dimerisation domain"/>
    <property type="match status" value="1"/>
</dbReference>
<dbReference type="Pfam" id="PF01546">
    <property type="entry name" value="Peptidase_M20"/>
    <property type="match status" value="1"/>
</dbReference>
<evidence type="ECO:0000256" key="1">
    <source>
        <dbReference type="ARBA" id="ARBA00022801"/>
    </source>
</evidence>
<dbReference type="PIRSF" id="PIRSF005962">
    <property type="entry name" value="Pept_M20D_amidohydro"/>
    <property type="match status" value="1"/>
</dbReference>
<dbReference type="NCBIfam" id="TIGR01891">
    <property type="entry name" value="amidohydrolases"/>
    <property type="match status" value="1"/>
</dbReference>
<dbReference type="GO" id="GO:0016787">
    <property type="term" value="F:hydrolase activity"/>
    <property type="evidence" value="ECO:0007669"/>
    <property type="project" value="UniProtKB-KW"/>
</dbReference>